<keyword evidence="2" id="KW-1185">Reference proteome</keyword>
<dbReference type="AlphaFoldDB" id="A0A7U7GFU8"/>
<sequence>MAQLFDRWNASLQTGNPDEVLKNSPFKVLS</sequence>
<dbReference type="EMBL" id="CBTK010000298">
    <property type="protein sequence ID" value="CDH47385.1"/>
    <property type="molecule type" value="Genomic_DNA"/>
</dbReference>
<reference evidence="1 2" key="1">
    <citation type="journal article" date="2014" name="ISME J.">
        <title>Candidatus Competibacter-lineage genomes retrieved from metagenomes reveal functional metabolic diversity.</title>
        <authorList>
            <person name="McIlroy S.J."/>
            <person name="Albertsen M."/>
            <person name="Andresen E.K."/>
            <person name="Saunders A.M."/>
            <person name="Kristiansen R."/>
            <person name="Stokholm-Bjerregaard M."/>
            <person name="Nielsen K.L."/>
            <person name="Nielsen P.H."/>
        </authorList>
    </citation>
    <scope>NUCLEOTIDE SEQUENCE [LARGE SCALE GENOMIC DNA]</scope>
    <source>
        <strain evidence="1 2">Run_B_J11</strain>
    </source>
</reference>
<accession>A0A7U7GFU8</accession>
<proteinExistence type="predicted"/>
<organism evidence="1 2">
    <name type="scientific">Candidatus Contendobacter odensis Run_B_J11</name>
    <dbReference type="NCBI Taxonomy" id="1400861"/>
    <lineage>
        <taxon>Bacteria</taxon>
        <taxon>Pseudomonadati</taxon>
        <taxon>Pseudomonadota</taxon>
        <taxon>Gammaproteobacteria</taxon>
        <taxon>Candidatus Competibacteraceae</taxon>
        <taxon>Candidatus Contendibacter</taxon>
    </lineage>
</organism>
<protein>
    <submittedName>
        <fullName evidence="1">Uncharacterized protein</fullName>
    </submittedName>
</protein>
<evidence type="ECO:0000313" key="1">
    <source>
        <dbReference type="EMBL" id="CDH47385.1"/>
    </source>
</evidence>
<comment type="caution">
    <text evidence="1">The sequence shown here is derived from an EMBL/GenBank/DDBJ whole genome shotgun (WGS) entry which is preliminary data.</text>
</comment>
<gene>
    <name evidence="1" type="ORF">BN874_80075</name>
</gene>
<evidence type="ECO:0000313" key="2">
    <source>
        <dbReference type="Proteomes" id="UP000019184"/>
    </source>
</evidence>
<name>A0A7U7GFU8_9GAMM</name>
<dbReference type="Proteomes" id="UP000019184">
    <property type="component" value="Unassembled WGS sequence"/>
</dbReference>